<dbReference type="Gene3D" id="3.30.465.10">
    <property type="match status" value="1"/>
</dbReference>
<accession>A0A395HQC7</accession>
<dbReference type="InterPro" id="IPR006094">
    <property type="entry name" value="Oxid_FAD_bind_N"/>
</dbReference>
<proteinExistence type="inferred from homology"/>
<dbReference type="Proteomes" id="UP000248961">
    <property type="component" value="Unassembled WGS sequence"/>
</dbReference>
<dbReference type="PANTHER" id="PTHR42973:SF53">
    <property type="entry name" value="FAD-BINDING PCMH-TYPE DOMAIN-CONTAINING PROTEIN-RELATED"/>
    <property type="match status" value="1"/>
</dbReference>
<feature type="signal peptide" evidence="5">
    <location>
        <begin position="1"/>
        <end position="17"/>
    </location>
</feature>
<protein>
    <submittedName>
        <fullName evidence="7">FAD binding domain protein</fullName>
    </submittedName>
</protein>
<dbReference type="EMBL" id="KZ824313">
    <property type="protein sequence ID" value="RAL08454.1"/>
    <property type="molecule type" value="Genomic_DNA"/>
</dbReference>
<dbReference type="InterPro" id="IPR036318">
    <property type="entry name" value="FAD-bd_PCMH-like_sf"/>
</dbReference>
<gene>
    <name evidence="7" type="ORF">BO97DRAFT_460461</name>
</gene>
<sequence>MKPFLSVPLAVLALAFAENTLGYHERNASSSTAIASTIDLETGATCACRKLNSSYSEYTLFPDSANYTAQATNYWDIRADLHPACIFLPTSAYQFPGSNNIEGGVLLASDNMRNYTVNGDTISVTPGMTWYDVYVALEPYGRVAIGGRLKTIGVPGLTLIGGVHYFLNKYGFAMDNVVQYEVILGNGTMVLASATSHPDLFWALKGGANNFGIVTKFTLQTYAMPHISTTMQVFGEKDVYEFIKASCDLVHASNDASIAAGSVLTITYNITAGIVSPILLGVQEGISSPPSRFANFTAIPGDTKIHNVTTSKQWAENLDTPKQMFRVLFGHHSMYPDTDTLYSMYETWKAALNQIADVQGLNPTFVLNLTPASAASVGKTNGIGNTWDLPVEPLIWWQLSTEWVKAEDSSRIELWTQQLVESLHAQNQRNGLAREFIYMGDAGEWQNPFVGFPAKNVQRMKDIREAYDPSGTFSKLNWGGFKLGD</sequence>
<evidence type="ECO:0000256" key="4">
    <source>
        <dbReference type="ARBA" id="ARBA00023002"/>
    </source>
</evidence>
<dbReference type="PROSITE" id="PS51387">
    <property type="entry name" value="FAD_PCMH"/>
    <property type="match status" value="1"/>
</dbReference>
<keyword evidence="2" id="KW-0285">Flavoprotein</keyword>
<name>A0A395HQC7_ASPHC</name>
<evidence type="ECO:0000256" key="1">
    <source>
        <dbReference type="ARBA" id="ARBA00005466"/>
    </source>
</evidence>
<dbReference type="AlphaFoldDB" id="A0A395HQC7"/>
<keyword evidence="5" id="KW-0732">Signal</keyword>
<dbReference type="OrthoDB" id="2151789at2759"/>
<dbReference type="InterPro" id="IPR016169">
    <property type="entry name" value="FAD-bd_PCMH_sub2"/>
</dbReference>
<dbReference type="VEuPathDB" id="FungiDB:BO97DRAFT_460461"/>
<dbReference type="SUPFAM" id="SSF56176">
    <property type="entry name" value="FAD-binding/transporter-associated domain-like"/>
    <property type="match status" value="1"/>
</dbReference>
<evidence type="ECO:0000259" key="6">
    <source>
        <dbReference type="PROSITE" id="PS51387"/>
    </source>
</evidence>
<evidence type="ECO:0000313" key="8">
    <source>
        <dbReference type="Proteomes" id="UP000248961"/>
    </source>
</evidence>
<feature type="domain" description="FAD-binding PCMH-type" evidence="6">
    <location>
        <begin position="51"/>
        <end position="224"/>
    </location>
</feature>
<organism evidence="7 8">
    <name type="scientific">Aspergillus homomorphus (strain CBS 101889)</name>
    <dbReference type="NCBI Taxonomy" id="1450537"/>
    <lineage>
        <taxon>Eukaryota</taxon>
        <taxon>Fungi</taxon>
        <taxon>Dikarya</taxon>
        <taxon>Ascomycota</taxon>
        <taxon>Pezizomycotina</taxon>
        <taxon>Eurotiomycetes</taxon>
        <taxon>Eurotiomycetidae</taxon>
        <taxon>Eurotiales</taxon>
        <taxon>Aspergillaceae</taxon>
        <taxon>Aspergillus</taxon>
        <taxon>Aspergillus subgen. Circumdati</taxon>
    </lineage>
</organism>
<dbReference type="InterPro" id="IPR016166">
    <property type="entry name" value="FAD-bd_PCMH"/>
</dbReference>
<dbReference type="Pfam" id="PF01565">
    <property type="entry name" value="FAD_binding_4"/>
    <property type="match status" value="1"/>
</dbReference>
<keyword evidence="4" id="KW-0560">Oxidoreductase</keyword>
<dbReference type="GO" id="GO:0071949">
    <property type="term" value="F:FAD binding"/>
    <property type="evidence" value="ECO:0007669"/>
    <property type="project" value="InterPro"/>
</dbReference>
<dbReference type="GO" id="GO:0016491">
    <property type="term" value="F:oxidoreductase activity"/>
    <property type="evidence" value="ECO:0007669"/>
    <property type="project" value="UniProtKB-KW"/>
</dbReference>
<evidence type="ECO:0000256" key="2">
    <source>
        <dbReference type="ARBA" id="ARBA00022630"/>
    </source>
</evidence>
<evidence type="ECO:0000256" key="3">
    <source>
        <dbReference type="ARBA" id="ARBA00022827"/>
    </source>
</evidence>
<feature type="chain" id="PRO_5017350614" evidence="5">
    <location>
        <begin position="18"/>
        <end position="485"/>
    </location>
</feature>
<comment type="similarity">
    <text evidence="1">Belongs to the oxygen-dependent FAD-linked oxidoreductase family.</text>
</comment>
<dbReference type="RefSeq" id="XP_025547608.1">
    <property type="nucleotide sequence ID" value="XM_025699339.1"/>
</dbReference>
<keyword evidence="3" id="KW-0274">FAD</keyword>
<evidence type="ECO:0000256" key="5">
    <source>
        <dbReference type="SAM" id="SignalP"/>
    </source>
</evidence>
<dbReference type="GeneID" id="37203628"/>
<dbReference type="STRING" id="1450537.A0A395HQC7"/>
<keyword evidence="8" id="KW-1185">Reference proteome</keyword>
<dbReference type="InterPro" id="IPR050416">
    <property type="entry name" value="FAD-linked_Oxidoreductase"/>
</dbReference>
<reference evidence="7 8" key="1">
    <citation type="submission" date="2018-02" db="EMBL/GenBank/DDBJ databases">
        <title>The genomes of Aspergillus section Nigri reveals drivers in fungal speciation.</title>
        <authorList>
            <consortium name="DOE Joint Genome Institute"/>
            <person name="Vesth T.C."/>
            <person name="Nybo J."/>
            <person name="Theobald S."/>
            <person name="Brandl J."/>
            <person name="Frisvad J.C."/>
            <person name="Nielsen K.F."/>
            <person name="Lyhne E.K."/>
            <person name="Kogle M.E."/>
            <person name="Kuo A."/>
            <person name="Riley R."/>
            <person name="Clum A."/>
            <person name="Nolan M."/>
            <person name="Lipzen A."/>
            <person name="Salamov A."/>
            <person name="Henrissat B."/>
            <person name="Wiebenga A."/>
            <person name="De vries R.P."/>
            <person name="Grigoriev I.V."/>
            <person name="Mortensen U.H."/>
            <person name="Andersen M.R."/>
            <person name="Baker S.E."/>
        </authorList>
    </citation>
    <scope>NUCLEOTIDE SEQUENCE [LARGE SCALE GENOMIC DNA]</scope>
    <source>
        <strain evidence="7 8">CBS 101889</strain>
    </source>
</reference>
<evidence type="ECO:0000313" key="7">
    <source>
        <dbReference type="EMBL" id="RAL08454.1"/>
    </source>
</evidence>
<dbReference type="PANTHER" id="PTHR42973">
    <property type="entry name" value="BINDING OXIDOREDUCTASE, PUTATIVE (AFU_ORTHOLOGUE AFUA_1G17690)-RELATED"/>
    <property type="match status" value="1"/>
</dbReference>